<dbReference type="OrthoDB" id="9768177at2"/>
<dbReference type="Gene3D" id="2.170.130.10">
    <property type="entry name" value="TonB-dependent receptor, plug domain"/>
    <property type="match status" value="1"/>
</dbReference>
<dbReference type="GO" id="GO:0009279">
    <property type="term" value="C:cell outer membrane"/>
    <property type="evidence" value="ECO:0007669"/>
    <property type="project" value="UniProtKB-SubCell"/>
</dbReference>
<dbReference type="EMBL" id="RJTX01000004">
    <property type="protein sequence ID" value="ROH95763.1"/>
    <property type="molecule type" value="Genomic_DNA"/>
</dbReference>
<evidence type="ECO:0000256" key="4">
    <source>
        <dbReference type="ARBA" id="ARBA00022692"/>
    </source>
</evidence>
<proteinExistence type="inferred from homology"/>
<keyword evidence="2 7" id="KW-0813">Transport</keyword>
<dbReference type="EMBL" id="SOQW01000003">
    <property type="protein sequence ID" value="TDX91851.1"/>
    <property type="molecule type" value="Genomic_DNA"/>
</dbReference>
<feature type="chain" id="PRO_5017984004" evidence="8">
    <location>
        <begin position="26"/>
        <end position="946"/>
    </location>
</feature>
<keyword evidence="3 7" id="KW-1134">Transmembrane beta strand</keyword>
<comment type="subcellular location">
    <subcellularLocation>
        <location evidence="1 7">Cell outer membrane</location>
        <topology evidence="1 7">Multi-pass membrane protein</topology>
    </subcellularLocation>
</comment>
<dbReference type="SUPFAM" id="SSF56935">
    <property type="entry name" value="Porins"/>
    <property type="match status" value="1"/>
</dbReference>
<dbReference type="RefSeq" id="WP_123263778.1">
    <property type="nucleotide sequence ID" value="NZ_RJTX01000004.1"/>
</dbReference>
<dbReference type="InterPro" id="IPR039426">
    <property type="entry name" value="TonB-dep_rcpt-like"/>
</dbReference>
<keyword evidence="5 7" id="KW-0472">Membrane</keyword>
<keyword evidence="4 7" id="KW-0812">Transmembrane</keyword>
<dbReference type="InterPro" id="IPR023996">
    <property type="entry name" value="TonB-dep_OMP_SusC/RagA"/>
</dbReference>
<dbReference type="Gene3D" id="2.40.170.20">
    <property type="entry name" value="TonB-dependent receptor, beta-barrel domain"/>
    <property type="match status" value="1"/>
</dbReference>
<evidence type="ECO:0000256" key="2">
    <source>
        <dbReference type="ARBA" id="ARBA00022448"/>
    </source>
</evidence>
<protein>
    <submittedName>
        <fullName evidence="10">SusC/RagA family TonB-linked outer membrane protein</fullName>
    </submittedName>
    <submittedName>
        <fullName evidence="11">TonB-linked SusC/RagA family outer membrane protein</fullName>
    </submittedName>
</protein>
<name>A0A3N0VSH5_9FLAO</name>
<evidence type="ECO:0000256" key="1">
    <source>
        <dbReference type="ARBA" id="ARBA00004571"/>
    </source>
</evidence>
<dbReference type="InterPro" id="IPR023997">
    <property type="entry name" value="TonB-dep_OMP_SusC/RagA_CS"/>
</dbReference>
<feature type="domain" description="TonB-dependent receptor plug" evidence="9">
    <location>
        <begin position="50"/>
        <end position="158"/>
    </location>
</feature>
<gene>
    <name evidence="11" type="ORF">BCF50_2990</name>
    <name evidence="10" type="ORF">EGI05_14645</name>
</gene>
<evidence type="ECO:0000313" key="10">
    <source>
        <dbReference type="EMBL" id="ROH95763.1"/>
    </source>
</evidence>
<dbReference type="NCBIfam" id="TIGR04057">
    <property type="entry name" value="SusC_RagA_signa"/>
    <property type="match status" value="1"/>
</dbReference>
<keyword evidence="13" id="KW-1185">Reference proteome</keyword>
<evidence type="ECO:0000313" key="11">
    <source>
        <dbReference type="EMBL" id="TDX91851.1"/>
    </source>
</evidence>
<dbReference type="Proteomes" id="UP000269375">
    <property type="component" value="Unassembled WGS sequence"/>
</dbReference>
<keyword evidence="6 7" id="KW-0998">Cell outer membrane</keyword>
<evidence type="ECO:0000256" key="3">
    <source>
        <dbReference type="ARBA" id="ARBA00022452"/>
    </source>
</evidence>
<evidence type="ECO:0000256" key="6">
    <source>
        <dbReference type="ARBA" id="ARBA00023237"/>
    </source>
</evidence>
<evidence type="ECO:0000313" key="13">
    <source>
        <dbReference type="Proteomes" id="UP000295709"/>
    </source>
</evidence>
<dbReference type="Pfam" id="PF07715">
    <property type="entry name" value="Plug"/>
    <property type="match status" value="1"/>
</dbReference>
<evidence type="ECO:0000313" key="12">
    <source>
        <dbReference type="Proteomes" id="UP000269375"/>
    </source>
</evidence>
<sequence>MNVKLRVLSAGVLFFMGGQTLLAQAKQDTIPKKETKIDEVVVVGYRAVSKKTAVVSTAQIKEETINGRPNSNLMNVVQGQLAGVNISTGTGQPGAKPTVIIRGVGTFSGNTDPLYVIDGFPTNSDSFRSLNPNDVESMEVLKDASATAQYGNRGSNGVIVIKTKSGRYGDRTTFNYRSQIGVSTLQNARYNLANARELLTLENRYGAGVGAGMTQQEIDNYQTNTNWRDIFFRPSFLQSHDFSVTTGAKNINSYTNVGYLQQDGILQNSGMKRFTVRNTINGKTNDNKFKYSLGTAIGFTRNDQIGSLGTGGVNQNMIIGAYQGAPHLSPSMYQNSQQLWDLYQTEGTLLFTPLFLMDKMKTFYTGLDEMRLDVTSEMSYQILPSLTARMRANAQLITQNGLTWQHPISFNSFLFQNGTEAVGTETIAESRQFYFNNLWQLEYSKSFGDHTINATGAFEFNNAMLKSSTFTQRGLNPLTWVPGTGTGYVTDTSANDFNVPTVGAGQSRLNMFSFFGNLDYDYNKKYGIVANIRRDASSRFSADQRWGTFWSVGGRWNVDEENFMDNVKWVSSFKIRGSYGVTGNQRIVDGTVWAGLNPPPYLDTFSIVNNVYNGLMGMGITLGYADLRWETTKQWNVGTDFELFNRRLRGQFDIYDRKTIDLFDDWAQSPTSGVLSIRQNTPQDLRNSGYELSLAYDLFKNDNLTFTLRGNGSINKQRVYDLPDGVLREGTQPMVYSQNGSLYQAPYVYHYLGVNPSNGNLLFEDINGNPTETPTTADLRPLKYNTIPKYQGGFGFDLDYKGLYLSTTFTYVAGLYRYDYDMSGFYDPTDLGQFNVSKDLLNAWTPTNTNTNIPSLTATNYEAQALSDRFLVDGSYLRLRNIQLGYNIPKSLLNGTFVRELRITLQAENLATWTKWQGYDAESNRAADQSQYPSPKTFTLGFDVKF</sequence>
<keyword evidence="8" id="KW-0732">Signal</keyword>
<comment type="caution">
    <text evidence="10">The sequence shown here is derived from an EMBL/GenBank/DDBJ whole genome shotgun (WGS) entry which is preliminary data.</text>
</comment>
<dbReference type="PROSITE" id="PS52016">
    <property type="entry name" value="TONB_DEPENDENT_REC_3"/>
    <property type="match status" value="1"/>
</dbReference>
<feature type="signal peptide" evidence="8">
    <location>
        <begin position="1"/>
        <end position="25"/>
    </location>
</feature>
<dbReference type="NCBIfam" id="TIGR04056">
    <property type="entry name" value="OMP_RagA_SusC"/>
    <property type="match status" value="1"/>
</dbReference>
<reference evidence="10" key="1">
    <citation type="submission" date="2018-11" db="EMBL/GenBank/DDBJ databases">
        <title>Proposal to divide the Flavobacteriaceae and reorganize its genera based on Amino Acid Identity values calculated from whole genome sequences.</title>
        <authorList>
            <person name="Nicholson A.C."/>
            <person name="Gulvik C.A."/>
            <person name="Whitney A.M."/>
            <person name="Humrighouse B.W."/>
            <person name="Bell M."/>
            <person name="Holmes B."/>
            <person name="Steigerwalt A."/>
            <person name="Villarma A."/>
            <person name="Sheth M."/>
            <person name="Batra D."/>
            <person name="Pryor J."/>
            <person name="Bernardet J.-F."/>
            <person name="Hugo C."/>
            <person name="Kampfer P."/>
            <person name="Newman J."/>
            <person name="Mcquiston J.R."/>
        </authorList>
    </citation>
    <scope>NUCLEOTIDE SEQUENCE</scope>
    <source>
        <strain evidence="10">DSM 15235</strain>
    </source>
</reference>
<dbReference type="InterPro" id="IPR036942">
    <property type="entry name" value="Beta-barrel_TonB_sf"/>
</dbReference>
<dbReference type="Proteomes" id="UP000295709">
    <property type="component" value="Unassembled WGS sequence"/>
</dbReference>
<evidence type="ECO:0000259" key="9">
    <source>
        <dbReference type="Pfam" id="PF07715"/>
    </source>
</evidence>
<organism evidence="10 12">
    <name type="scientific">Chryseobacterium daecheongense</name>
    <dbReference type="NCBI Taxonomy" id="192389"/>
    <lineage>
        <taxon>Bacteria</taxon>
        <taxon>Pseudomonadati</taxon>
        <taxon>Bacteroidota</taxon>
        <taxon>Flavobacteriia</taxon>
        <taxon>Flavobacteriales</taxon>
        <taxon>Weeksellaceae</taxon>
        <taxon>Chryseobacterium group</taxon>
        <taxon>Chryseobacterium</taxon>
    </lineage>
</organism>
<evidence type="ECO:0000256" key="8">
    <source>
        <dbReference type="SAM" id="SignalP"/>
    </source>
</evidence>
<accession>A0A3N0VSH5</accession>
<dbReference type="InterPro" id="IPR037066">
    <property type="entry name" value="Plug_dom_sf"/>
</dbReference>
<dbReference type="InterPro" id="IPR012910">
    <property type="entry name" value="Plug_dom"/>
</dbReference>
<evidence type="ECO:0000256" key="7">
    <source>
        <dbReference type="PROSITE-ProRule" id="PRU01360"/>
    </source>
</evidence>
<dbReference type="AlphaFoldDB" id="A0A3N0VSH5"/>
<comment type="similarity">
    <text evidence="7">Belongs to the TonB-dependent receptor family.</text>
</comment>
<reference evidence="11 13" key="2">
    <citation type="submission" date="2019-03" db="EMBL/GenBank/DDBJ databases">
        <title>Genomic Encyclopedia of Archaeal and Bacterial Type Strains, Phase II (KMG-II): from individual species to whole genera.</title>
        <authorList>
            <person name="Goeker M."/>
        </authorList>
    </citation>
    <scope>NUCLEOTIDE SEQUENCE [LARGE SCALE GENOMIC DNA]</scope>
    <source>
        <strain evidence="11 13">DSM 15235</strain>
    </source>
</reference>
<evidence type="ECO:0000256" key="5">
    <source>
        <dbReference type="ARBA" id="ARBA00023136"/>
    </source>
</evidence>